<dbReference type="InterPro" id="IPR013601">
    <property type="entry name" value="FAE1_typ3_polyketide_synth"/>
</dbReference>
<proteinExistence type="inferred from homology"/>
<comment type="catalytic activity">
    <reaction evidence="9">
        <text>a very-long-chain acyl-CoA + malonyl-CoA + H(+) = a very-long-chain 3-oxoacyl-CoA + CO2 + CoA</text>
        <dbReference type="Rhea" id="RHEA:32727"/>
        <dbReference type="ChEBI" id="CHEBI:15378"/>
        <dbReference type="ChEBI" id="CHEBI:16526"/>
        <dbReference type="ChEBI" id="CHEBI:57287"/>
        <dbReference type="ChEBI" id="CHEBI:57384"/>
        <dbReference type="ChEBI" id="CHEBI:90725"/>
        <dbReference type="ChEBI" id="CHEBI:90736"/>
        <dbReference type="EC" id="2.3.1.199"/>
    </reaction>
</comment>
<dbReference type="PANTHER" id="PTHR31561">
    <property type="entry name" value="3-KETOACYL-COA SYNTHASE"/>
    <property type="match status" value="1"/>
</dbReference>
<keyword evidence="4 10" id="KW-0808">Transferase</keyword>
<protein>
    <recommendedName>
        <fullName evidence="10">3-ketoacyl-CoA synthase</fullName>
        <ecNumber evidence="10">2.3.1.-</ecNumber>
    </recommendedName>
</protein>
<sequence length="482" mass="54064">MPKFVKLGYHYFMSYLMPLSLVLLIGHLWTLFRGDSQEMWSRPLTKFHTIVFCSALSACAAIIYLMVRPRPVYLINFSCYKPDDSCKFSHEAFVQRSIVLGTFTKENVAFQKKILERSGVGQSTYFPEAVARLPPDLRIVEARKEAEMVIFGAVEDLLAKTQLKAKDIDILVANCSLFSPTPSLSTMIINHYKLREDVISYNLSGMGCSAGLISMDLAKHLLKVHPNSYALVVSTENLTLNGYYGNNRSMLVTNCLFRVGGAAILLSNRRSDCSRAKYKLTHAIRTHNGADDNSYSCVLQGEDDAGKVGVALSKDLMSVAGEALKANIMTLGPKVLPISEQLLFLVTLVRRKLFKMKISGYVPDFKLAFEHFCIHAGGRAILDELEKSLGLTGWHMEPSRMTLYRFGNTSSSSLWYELAYSEAKGRIKKGDRVWQIAFGSGFKCNSVVWRALRTIKPTENYPWLDEIDDFPVDVPKVTPINV</sequence>
<dbReference type="Pfam" id="PF08541">
    <property type="entry name" value="ACP_syn_III_C"/>
    <property type="match status" value="1"/>
</dbReference>
<evidence type="ECO:0000256" key="1">
    <source>
        <dbReference type="ARBA" id="ARBA00004370"/>
    </source>
</evidence>
<comment type="pathway">
    <text evidence="2 10">Lipid metabolism; fatty acid biosynthesis.</text>
</comment>
<evidence type="ECO:0000256" key="5">
    <source>
        <dbReference type="ARBA" id="ARBA00022692"/>
    </source>
</evidence>
<dbReference type="GO" id="GO:0009922">
    <property type="term" value="F:fatty acid elongase activity"/>
    <property type="evidence" value="ECO:0007669"/>
    <property type="project" value="UniProtKB-EC"/>
</dbReference>
<dbReference type="InterPro" id="IPR016039">
    <property type="entry name" value="Thiolase-like"/>
</dbReference>
<evidence type="ECO:0000256" key="3">
    <source>
        <dbReference type="ARBA" id="ARBA00005531"/>
    </source>
</evidence>
<feature type="domain" description="Beta-ketoacyl-[acyl-carrier-protein] synthase III C-terminal" evidence="13">
    <location>
        <begin position="370"/>
        <end position="450"/>
    </location>
</feature>
<keyword evidence="7 11" id="KW-0472">Membrane</keyword>
<feature type="domain" description="FAE" evidence="12">
    <location>
        <begin position="64"/>
        <end position="353"/>
    </location>
</feature>
<dbReference type="Pfam" id="PF08392">
    <property type="entry name" value="FAE1_CUT1_RppA"/>
    <property type="match status" value="1"/>
</dbReference>
<evidence type="ECO:0000256" key="10">
    <source>
        <dbReference type="PIRNR" id="PIRNR036417"/>
    </source>
</evidence>
<keyword evidence="6 11" id="KW-1133">Transmembrane helix</keyword>
<dbReference type="GO" id="GO:0016020">
    <property type="term" value="C:membrane"/>
    <property type="evidence" value="ECO:0007669"/>
    <property type="project" value="UniProtKB-SubCell"/>
</dbReference>
<dbReference type="CDD" id="cd00831">
    <property type="entry name" value="CHS_like"/>
    <property type="match status" value="1"/>
</dbReference>
<accession>A0A8B7CE83</accession>
<evidence type="ECO:0000256" key="8">
    <source>
        <dbReference type="ARBA" id="ARBA00023315"/>
    </source>
</evidence>
<evidence type="ECO:0000256" key="7">
    <source>
        <dbReference type="ARBA" id="ARBA00023136"/>
    </source>
</evidence>
<dbReference type="UniPathway" id="UPA00094"/>
<keyword evidence="5 11" id="KW-0812">Transmembrane</keyword>
<dbReference type="EC" id="2.3.1.-" evidence="10"/>
<keyword evidence="14" id="KW-1185">Reference proteome</keyword>
<keyword evidence="8 10" id="KW-0012">Acyltransferase</keyword>
<comment type="similarity">
    <text evidence="3 10">Belongs to the thiolase-like superfamily. Chalcone/stilbene synthases family.</text>
</comment>
<evidence type="ECO:0000256" key="6">
    <source>
        <dbReference type="ARBA" id="ARBA00022989"/>
    </source>
</evidence>
<organism evidence="14 15">
    <name type="scientific">Phoenix dactylifera</name>
    <name type="common">Date palm</name>
    <dbReference type="NCBI Taxonomy" id="42345"/>
    <lineage>
        <taxon>Eukaryota</taxon>
        <taxon>Viridiplantae</taxon>
        <taxon>Streptophyta</taxon>
        <taxon>Embryophyta</taxon>
        <taxon>Tracheophyta</taxon>
        <taxon>Spermatophyta</taxon>
        <taxon>Magnoliopsida</taxon>
        <taxon>Liliopsida</taxon>
        <taxon>Arecaceae</taxon>
        <taxon>Coryphoideae</taxon>
        <taxon>Phoeniceae</taxon>
        <taxon>Phoenix</taxon>
    </lineage>
</organism>
<dbReference type="FunFam" id="3.40.47.10:FF:000028">
    <property type="entry name" value="3-ketoacyl-CoA synthase"/>
    <property type="match status" value="1"/>
</dbReference>
<reference evidence="15" key="1">
    <citation type="submission" date="2025-08" db="UniProtKB">
        <authorList>
            <consortium name="RefSeq"/>
        </authorList>
    </citation>
    <scope>IDENTIFICATION</scope>
    <source>
        <tissue evidence="15">Young leaves</tissue>
    </source>
</reference>
<dbReference type="GO" id="GO:0006633">
    <property type="term" value="P:fatty acid biosynthetic process"/>
    <property type="evidence" value="ECO:0007669"/>
    <property type="project" value="UniProtKB-UniPathway"/>
</dbReference>
<evidence type="ECO:0000256" key="9">
    <source>
        <dbReference type="ARBA" id="ARBA00047375"/>
    </source>
</evidence>
<gene>
    <name evidence="15" type="primary">LOC103712420</name>
</gene>
<dbReference type="SUPFAM" id="SSF53901">
    <property type="entry name" value="Thiolase-like"/>
    <property type="match status" value="2"/>
</dbReference>
<feature type="transmembrane region" description="Helical" evidence="11">
    <location>
        <begin position="44"/>
        <end position="67"/>
    </location>
</feature>
<evidence type="ECO:0000259" key="12">
    <source>
        <dbReference type="Pfam" id="PF08392"/>
    </source>
</evidence>
<dbReference type="KEGG" id="pda:103712420"/>
<dbReference type="RefSeq" id="XP_008797159.2">
    <property type="nucleotide sequence ID" value="XM_008798937.4"/>
</dbReference>
<dbReference type="PIRSF" id="PIRSF036417">
    <property type="entry name" value="3-ktacl-CoA_syn"/>
    <property type="match status" value="1"/>
</dbReference>
<dbReference type="AlphaFoldDB" id="A0A8B7CE83"/>
<evidence type="ECO:0000256" key="4">
    <source>
        <dbReference type="ARBA" id="ARBA00022679"/>
    </source>
</evidence>
<name>A0A8B7CE83_PHODC</name>
<evidence type="ECO:0000256" key="2">
    <source>
        <dbReference type="ARBA" id="ARBA00005194"/>
    </source>
</evidence>
<dbReference type="Gene3D" id="3.40.47.10">
    <property type="match status" value="1"/>
</dbReference>
<dbReference type="Proteomes" id="UP000228380">
    <property type="component" value="Unplaced"/>
</dbReference>
<evidence type="ECO:0000313" key="15">
    <source>
        <dbReference type="RefSeq" id="XP_008797159.2"/>
    </source>
</evidence>
<dbReference type="GeneID" id="103712420"/>
<evidence type="ECO:0000259" key="13">
    <source>
        <dbReference type="Pfam" id="PF08541"/>
    </source>
</evidence>
<feature type="transmembrane region" description="Helical" evidence="11">
    <location>
        <begin position="12"/>
        <end position="32"/>
    </location>
</feature>
<dbReference type="InterPro" id="IPR012392">
    <property type="entry name" value="3-ktacl-CoA_syn"/>
</dbReference>
<comment type="subcellular location">
    <subcellularLocation>
        <location evidence="1">Membrane</location>
    </subcellularLocation>
</comment>
<evidence type="ECO:0000256" key="11">
    <source>
        <dbReference type="SAM" id="Phobius"/>
    </source>
</evidence>
<dbReference type="InterPro" id="IPR013747">
    <property type="entry name" value="ACP_syn_III_C"/>
</dbReference>
<evidence type="ECO:0000313" key="14">
    <source>
        <dbReference type="Proteomes" id="UP000228380"/>
    </source>
</evidence>
<dbReference type="OrthoDB" id="329835at2759"/>